<reference evidence="4 5" key="1">
    <citation type="submission" date="2020-11" db="EMBL/GenBank/DDBJ databases">
        <title>Pedobacter endophytica, an endophytic bacteria isolated form Carex pumila.</title>
        <authorList>
            <person name="Peng Y."/>
            <person name="Jiang L."/>
            <person name="Lee J."/>
        </authorList>
    </citation>
    <scope>NUCLEOTIDE SEQUENCE [LARGE SCALE GENOMIC DNA]</scope>
    <source>
        <strain evidence="4 5">JBR3-12</strain>
    </source>
</reference>
<evidence type="ECO:0000313" key="5">
    <source>
        <dbReference type="Proteomes" id="UP000594759"/>
    </source>
</evidence>
<dbReference type="PANTHER" id="PTHR34216:SF3">
    <property type="entry name" value="POLY-BETA-1,6-N-ACETYL-D-GLUCOSAMINE N-DEACETYLASE"/>
    <property type="match status" value="1"/>
</dbReference>
<proteinExistence type="predicted"/>
<dbReference type="PANTHER" id="PTHR34216">
    <property type="match status" value="1"/>
</dbReference>
<accession>A0A7S9L0J7</accession>
<dbReference type="PROSITE" id="PS51677">
    <property type="entry name" value="NODB"/>
    <property type="match status" value="1"/>
</dbReference>
<dbReference type="GO" id="GO:0016810">
    <property type="term" value="F:hydrolase activity, acting on carbon-nitrogen (but not peptide) bonds"/>
    <property type="evidence" value="ECO:0007669"/>
    <property type="project" value="InterPro"/>
</dbReference>
<dbReference type="SUPFAM" id="SSF88713">
    <property type="entry name" value="Glycoside hydrolase/deacetylase"/>
    <property type="match status" value="1"/>
</dbReference>
<evidence type="ECO:0000256" key="1">
    <source>
        <dbReference type="ARBA" id="ARBA00004613"/>
    </source>
</evidence>
<feature type="domain" description="NodB homology" evidence="3">
    <location>
        <begin position="61"/>
        <end position="252"/>
    </location>
</feature>
<dbReference type="AlphaFoldDB" id="A0A7S9L0J7"/>
<dbReference type="KEGG" id="pex:IZT61_01235"/>
<dbReference type="InterPro" id="IPR011330">
    <property type="entry name" value="Glyco_hydro/deAcase_b/a-brl"/>
</dbReference>
<sequence length="252" mass="28703">MYLPVIMLHHVLDSPHPTLAEWALTRSKFTEMLDCIEEAGLTTTTFEQIVENNLSLSELHNHIVITFDDCPVALFDFAIPELIRRGMKAVFYMPTAHMGAYNIWDVENNGAERVDIMNGEQINQLVALGMEVGSHSHHHVELGSLTEEDAYHEIYQSKKILEETLNRSIYSIAYPYGDIPLGFKTSLKKAGYKFGLAIYSPRQHIFSLRRIGIYQSDDKKAIAFKISRSFHSLRNLASPIVALKKFYLNKKG</sequence>
<comment type="subcellular location">
    <subcellularLocation>
        <location evidence="1">Secreted</location>
    </subcellularLocation>
</comment>
<evidence type="ECO:0000256" key="2">
    <source>
        <dbReference type="ARBA" id="ARBA00022729"/>
    </source>
</evidence>
<keyword evidence="2" id="KW-0732">Signal</keyword>
<dbReference type="CDD" id="cd10918">
    <property type="entry name" value="CE4_NodB_like_5s_6s"/>
    <property type="match status" value="1"/>
</dbReference>
<dbReference type="GO" id="GO:0005975">
    <property type="term" value="P:carbohydrate metabolic process"/>
    <property type="evidence" value="ECO:0007669"/>
    <property type="project" value="InterPro"/>
</dbReference>
<evidence type="ECO:0000313" key="4">
    <source>
        <dbReference type="EMBL" id="QPH39941.1"/>
    </source>
</evidence>
<dbReference type="InterPro" id="IPR002509">
    <property type="entry name" value="NODB_dom"/>
</dbReference>
<dbReference type="InterPro" id="IPR051398">
    <property type="entry name" value="Polysacch_Deacetylase"/>
</dbReference>
<dbReference type="Gene3D" id="3.20.20.370">
    <property type="entry name" value="Glycoside hydrolase/deacetylase"/>
    <property type="match status" value="1"/>
</dbReference>
<keyword evidence="5" id="KW-1185">Reference proteome</keyword>
<organism evidence="4 5">
    <name type="scientific">Pedobacter endophyticus</name>
    <dbReference type="NCBI Taxonomy" id="2789740"/>
    <lineage>
        <taxon>Bacteria</taxon>
        <taxon>Pseudomonadati</taxon>
        <taxon>Bacteroidota</taxon>
        <taxon>Sphingobacteriia</taxon>
        <taxon>Sphingobacteriales</taxon>
        <taxon>Sphingobacteriaceae</taxon>
        <taxon>Pedobacter</taxon>
    </lineage>
</organism>
<dbReference type="GO" id="GO:0005576">
    <property type="term" value="C:extracellular region"/>
    <property type="evidence" value="ECO:0007669"/>
    <property type="project" value="UniProtKB-SubCell"/>
</dbReference>
<protein>
    <submittedName>
        <fullName evidence="4">Polysaccharide deacetylase family protein</fullName>
    </submittedName>
</protein>
<dbReference type="Pfam" id="PF01522">
    <property type="entry name" value="Polysacc_deac_1"/>
    <property type="match status" value="1"/>
</dbReference>
<dbReference type="Proteomes" id="UP000594759">
    <property type="component" value="Chromosome"/>
</dbReference>
<dbReference type="EMBL" id="CP064939">
    <property type="protein sequence ID" value="QPH39941.1"/>
    <property type="molecule type" value="Genomic_DNA"/>
</dbReference>
<dbReference type="RefSeq" id="WP_196099399.1">
    <property type="nucleotide sequence ID" value="NZ_CP064939.1"/>
</dbReference>
<name>A0A7S9L0J7_9SPHI</name>
<gene>
    <name evidence="4" type="ORF">IZT61_01235</name>
</gene>
<evidence type="ECO:0000259" key="3">
    <source>
        <dbReference type="PROSITE" id="PS51677"/>
    </source>
</evidence>